<organism evidence="1 2">
    <name type="scientific">Kibdelosporangium lantanae</name>
    <dbReference type="NCBI Taxonomy" id="1497396"/>
    <lineage>
        <taxon>Bacteria</taxon>
        <taxon>Bacillati</taxon>
        <taxon>Actinomycetota</taxon>
        <taxon>Actinomycetes</taxon>
        <taxon>Pseudonocardiales</taxon>
        <taxon>Pseudonocardiaceae</taxon>
        <taxon>Kibdelosporangium</taxon>
    </lineage>
</organism>
<reference evidence="2" key="1">
    <citation type="journal article" date="2019" name="Int. J. Syst. Evol. Microbiol.">
        <title>The Global Catalogue of Microorganisms (GCM) 10K type strain sequencing project: providing services to taxonomists for standard genome sequencing and annotation.</title>
        <authorList>
            <consortium name="The Broad Institute Genomics Platform"/>
            <consortium name="The Broad Institute Genome Sequencing Center for Infectious Disease"/>
            <person name="Wu L."/>
            <person name="Ma J."/>
        </authorList>
    </citation>
    <scope>NUCLEOTIDE SEQUENCE [LARGE SCALE GENOMIC DNA]</scope>
    <source>
        <strain evidence="2">JCM 31486</strain>
    </source>
</reference>
<accession>A0ABW3MSV5</accession>
<dbReference type="Proteomes" id="UP001597045">
    <property type="component" value="Unassembled WGS sequence"/>
</dbReference>
<proteinExistence type="predicted"/>
<gene>
    <name evidence="1" type="ORF">ACFQ1S_45345</name>
</gene>
<dbReference type="EMBL" id="JBHTIS010004303">
    <property type="protein sequence ID" value="MFD1052300.1"/>
    <property type="molecule type" value="Genomic_DNA"/>
</dbReference>
<keyword evidence="2" id="KW-1185">Reference proteome</keyword>
<comment type="caution">
    <text evidence="1">The sequence shown here is derived from an EMBL/GenBank/DDBJ whole genome shotgun (WGS) entry which is preliminary data.</text>
</comment>
<evidence type="ECO:0000313" key="1">
    <source>
        <dbReference type="EMBL" id="MFD1052300.1"/>
    </source>
</evidence>
<name>A0ABW3MSV5_9PSEU</name>
<evidence type="ECO:0000313" key="2">
    <source>
        <dbReference type="Proteomes" id="UP001597045"/>
    </source>
</evidence>
<sequence>MTGVSRRLATLALVTVTAGLVITPGAAYADAAIHPVASLNRRFDTRIDRR</sequence>
<protein>
    <submittedName>
        <fullName evidence="1">Uncharacterized protein</fullName>
    </submittedName>
</protein>